<dbReference type="RefSeq" id="WP_023935723.1">
    <property type="nucleotide sequence ID" value="NZ_FUXH01000008.1"/>
</dbReference>
<dbReference type="SUPFAM" id="SSF55186">
    <property type="entry name" value="ThrRS/AlaRS common domain"/>
    <property type="match status" value="1"/>
</dbReference>
<dbReference type="AlphaFoldDB" id="A0A0A2FM74"/>
<evidence type="ECO:0000313" key="5">
    <source>
        <dbReference type="Proteomes" id="UP000249300"/>
    </source>
</evidence>
<feature type="domain" description="AAA+ ATPase" evidence="1">
    <location>
        <begin position="297"/>
        <end position="458"/>
    </location>
</feature>
<dbReference type="Pfam" id="PF00485">
    <property type="entry name" value="PRK"/>
    <property type="match status" value="1"/>
</dbReference>
<name>A0A0A2FM74_9PORP</name>
<dbReference type="Gene3D" id="3.30.980.10">
    <property type="entry name" value="Threonyl-trna Synthetase, Chain A, domain 2"/>
    <property type="match status" value="1"/>
</dbReference>
<organism evidence="3 5">
    <name type="scientific">Porphyromonas crevioricanis</name>
    <dbReference type="NCBI Taxonomy" id="393921"/>
    <lineage>
        <taxon>Bacteria</taxon>
        <taxon>Pseudomonadati</taxon>
        <taxon>Bacteroidota</taxon>
        <taxon>Bacteroidia</taxon>
        <taxon>Bacteroidales</taxon>
        <taxon>Porphyromonadaceae</taxon>
        <taxon>Porphyromonas</taxon>
    </lineage>
</organism>
<dbReference type="KEGG" id="pcre:NCTC12858_00986"/>
<dbReference type="SUPFAM" id="SSF52540">
    <property type="entry name" value="P-loop containing nucleoside triphosphate hydrolases"/>
    <property type="match status" value="1"/>
</dbReference>
<keyword evidence="3" id="KW-0418">Kinase</keyword>
<reference evidence="2 4" key="1">
    <citation type="submission" date="2014-08" db="EMBL/GenBank/DDBJ databases">
        <title>Porphyromonas crevioricanis strain:COT-253_OH1447 Genome sequencing.</title>
        <authorList>
            <person name="Wallis C."/>
            <person name="Deusch O."/>
            <person name="O'Flynn C."/>
            <person name="Davis I."/>
            <person name="Jospin G."/>
            <person name="Darling A.E."/>
            <person name="Coil D.A."/>
            <person name="Alexiev A."/>
            <person name="Horsfall A."/>
            <person name="Kirkwood N."/>
            <person name="Harris S."/>
            <person name="Eisen J.A."/>
        </authorList>
    </citation>
    <scope>NUCLEOTIDE SEQUENCE [LARGE SCALE GENOMIC DNA]</scope>
    <source>
        <strain evidence="4">COT-253 OH1447</strain>
        <strain evidence="2">COT-253_OH1447</strain>
    </source>
</reference>
<dbReference type="STRING" id="393921.HQ45_07410"/>
<reference evidence="3 5" key="2">
    <citation type="submission" date="2018-06" db="EMBL/GenBank/DDBJ databases">
        <authorList>
            <consortium name="Pathogen Informatics"/>
            <person name="Doyle S."/>
        </authorList>
    </citation>
    <scope>NUCLEOTIDE SEQUENCE [LARGE SCALE GENOMIC DNA]</scope>
    <source>
        <strain evidence="3 5">NCTC12858</strain>
    </source>
</reference>
<accession>A0A0A2FM74</accession>
<proteinExistence type="predicted"/>
<dbReference type="PANTHER" id="PTHR10285">
    <property type="entry name" value="URIDINE KINASE"/>
    <property type="match status" value="1"/>
</dbReference>
<evidence type="ECO:0000313" key="2">
    <source>
        <dbReference type="EMBL" id="KGN93535.1"/>
    </source>
</evidence>
<dbReference type="SMART" id="SM00382">
    <property type="entry name" value="AAA"/>
    <property type="match status" value="1"/>
</dbReference>
<dbReference type="EMBL" id="LS483447">
    <property type="protein sequence ID" value="SQH73142.1"/>
    <property type="molecule type" value="Genomic_DNA"/>
</dbReference>
<keyword evidence="3" id="KW-0808">Transferase</keyword>
<keyword evidence="5" id="KW-1185">Reference proteome</keyword>
<dbReference type="Gene3D" id="3.40.50.300">
    <property type="entry name" value="P-loop containing nucleotide triphosphate hydrolases"/>
    <property type="match status" value="1"/>
</dbReference>
<dbReference type="InterPro" id="IPR027417">
    <property type="entry name" value="P-loop_NTPase"/>
</dbReference>
<evidence type="ECO:0000259" key="1">
    <source>
        <dbReference type="SMART" id="SM00382"/>
    </source>
</evidence>
<dbReference type="eggNOG" id="COG0441">
    <property type="taxonomic scope" value="Bacteria"/>
</dbReference>
<evidence type="ECO:0000313" key="4">
    <source>
        <dbReference type="Proteomes" id="UP000030136"/>
    </source>
</evidence>
<dbReference type="OrthoDB" id="9764644at2"/>
<dbReference type="InterPro" id="IPR003593">
    <property type="entry name" value="AAA+_ATPase"/>
</dbReference>
<dbReference type="EMBL" id="JQJC01000025">
    <property type="protein sequence ID" value="KGN93535.1"/>
    <property type="molecule type" value="Genomic_DNA"/>
</dbReference>
<dbReference type="InterPro" id="IPR018163">
    <property type="entry name" value="Thr/Ala-tRNA-synth_IIc_edit"/>
</dbReference>
<dbReference type="eggNOG" id="COG0572">
    <property type="taxonomic scope" value="Bacteria"/>
</dbReference>
<dbReference type="Proteomes" id="UP000249300">
    <property type="component" value="Chromosome 1"/>
</dbReference>
<dbReference type="CDD" id="cd02028">
    <property type="entry name" value="UMPK_like"/>
    <property type="match status" value="1"/>
</dbReference>
<protein>
    <submittedName>
        <fullName evidence="2">ATPase AAA</fullName>
    </submittedName>
    <submittedName>
        <fullName evidence="3">Uridine kinase</fullName>
        <ecNumber evidence="3">2.7.1.48</ecNumber>
    </submittedName>
</protein>
<dbReference type="InterPro" id="IPR006083">
    <property type="entry name" value="PRK/URK"/>
</dbReference>
<dbReference type="EC" id="2.7.1.48" evidence="3"/>
<gene>
    <name evidence="3" type="primary">udk_1</name>
    <name evidence="2" type="ORF">HQ38_08860</name>
    <name evidence="3" type="ORF">NCTC12858_00986</name>
</gene>
<dbReference type="GO" id="GO:0004849">
    <property type="term" value="F:uridine kinase activity"/>
    <property type="evidence" value="ECO:0007669"/>
    <property type="project" value="UniProtKB-EC"/>
</dbReference>
<evidence type="ECO:0000313" key="3">
    <source>
        <dbReference type="EMBL" id="SQH73142.1"/>
    </source>
</evidence>
<sequence>MEALINPPIEQVEVYIANLDLYKKIPLGLPLKNIADEFEEQLGFKPINVQVNHRTQELTWRCYHSVDIEFVGISKESGMRTYERTLSFVMAKALNDLMPSAKLYIEHALSKGYYCRIDTEQKITEEAIERLKTKMWSLIERDLPFRLKTERTERVAAIFRERGLIDKAELIESTGDPYTSYHELDGYPNYFYGCLAPSTGYIHLFDLIPWMDDGLLLQVPRRDDTSMLQQPVPQPMMKDVIHKHDKLLDMTHCKYVGSLNGVIDRGRTATLVQVSEAMQEKEIAGIAADIAKRYQSGVRVILISGPSSSGKTTFCKRLQIQLITNYIRPHGLSLDDYFVDRDKTPRDERGEYDFEDIHALDLELLGQHISQILSGEEVSLPSFDFTTGKRVYRGNTIQIKDGDLLVMEGIHALNPELLPSIPSSATYKIYVSALTNIALDAHNRIPSTDNRLLRRIVRDYKYRAYSAIDTIRRWPSVRAGEEKWVFPYQENAHVMFNSAMVYELAVLKPLAEQILRQVPRNVPEFVEATRLLRFLSYFHYLPMQILPDDSLLREFVGGSIFDY</sequence>
<dbReference type="Proteomes" id="UP000030136">
    <property type="component" value="Unassembled WGS sequence"/>
</dbReference>
<dbReference type="GO" id="GO:0005524">
    <property type="term" value="F:ATP binding"/>
    <property type="evidence" value="ECO:0007669"/>
    <property type="project" value="InterPro"/>
</dbReference>